<dbReference type="Proteomes" id="UP000254554">
    <property type="component" value="Unassembled WGS sequence"/>
</dbReference>
<feature type="region of interest" description="Disordered" evidence="4">
    <location>
        <begin position="659"/>
        <end position="689"/>
    </location>
</feature>
<dbReference type="OrthoDB" id="5649730at2"/>
<dbReference type="InterPro" id="IPR036770">
    <property type="entry name" value="Ankyrin_rpt-contain_sf"/>
</dbReference>
<evidence type="ECO:0000313" key="5">
    <source>
        <dbReference type="EMBL" id="STO21264.1"/>
    </source>
</evidence>
<dbReference type="PROSITE" id="PS50088">
    <property type="entry name" value="ANK_REPEAT"/>
    <property type="match status" value="3"/>
</dbReference>
<dbReference type="STRING" id="1094715.GCA_000236165_01094"/>
<dbReference type="PANTHER" id="PTHR24198">
    <property type="entry name" value="ANKYRIN REPEAT AND PROTEIN KINASE DOMAIN-CONTAINING PROTEIN"/>
    <property type="match status" value="1"/>
</dbReference>
<dbReference type="Pfam" id="PF00023">
    <property type="entry name" value="Ank"/>
    <property type="match status" value="1"/>
</dbReference>
<dbReference type="GeneID" id="93294414"/>
<evidence type="ECO:0000313" key="6">
    <source>
        <dbReference type="Proteomes" id="UP000254554"/>
    </source>
</evidence>
<dbReference type="SMART" id="SM00248">
    <property type="entry name" value="ANK"/>
    <property type="match status" value="6"/>
</dbReference>
<sequence length="689" mass="76339">MKHSQLINIAQRLGYTSISNKGLCKGFTAMWTQAVCCGDLNTFNRRMGILRTYADMPDDLLKRINQVRDMVKQGIPVNANLQALVEIPALFDNITFYLKPYVATDVLGGKLLGQHHEMEISHYIQSQKLEDLGGLDLAFRTTDQYTRAELSSYLKSISEKLKDRTDVAINFGANSHSVAVRVLGDDEFQLVDTNHLDKVERTYTSKELAKELNISFMNDSWHDWFSEPKPLVLSTSIFTNQNNPLDLEELRATSPITHVVTDRSNFSLLRTAAQTNDLAALKRIDFQHSNLDLDQALGEALSTAAAIDSVDAANYLLTIKGMNVNNPQHPMSAIFGAILNKNHDLARAISQHPSFDPNNCFALGNVLHCLANVRNPDAETLSFAKEFLQNHPNIDINKKNSMGNTPLFEACVTGNLELVKLLLDHGAKIDELNSDNNSALHGAALSGNPVLIELFLDKGLDCNQANIGNETPLHCACLSGNKDAVEKLLTHYANCNMRSEKGFTPLNLACLNNQHELIPSLLGRTKLTRKEIEPDSPLTRLIPRCDKNVQNDFLRKALNTYIEDRKSGPEYLNFLNLGIHRDQKVAAAKALLSSLDGTEPDLKSHQRALSNGVLGSLYALYMDQKMAPAAVSADNLSEIDLQIPQSSQGKDIPISISLIPQDDSREQPKVQSSINETMQHSLPPESKTN</sequence>
<dbReference type="PANTHER" id="PTHR24198:SF165">
    <property type="entry name" value="ANKYRIN REPEAT-CONTAINING PROTEIN-RELATED"/>
    <property type="match status" value="1"/>
</dbReference>
<dbReference type="SUPFAM" id="SSF48403">
    <property type="entry name" value="Ankyrin repeat"/>
    <property type="match status" value="1"/>
</dbReference>
<keyword evidence="6" id="KW-1185">Reference proteome</keyword>
<feature type="compositionally biased region" description="Polar residues" evidence="4">
    <location>
        <begin position="669"/>
        <end position="689"/>
    </location>
</feature>
<evidence type="ECO:0000256" key="1">
    <source>
        <dbReference type="ARBA" id="ARBA00022737"/>
    </source>
</evidence>
<protein>
    <submittedName>
        <fullName evidence="5">Ribulose-5-phosphate 4-epimerase and related epimerases and aldolases</fullName>
    </submittedName>
</protein>
<gene>
    <name evidence="5" type="ORF">NCTC11370_01329</name>
</gene>
<proteinExistence type="predicted"/>
<dbReference type="RefSeq" id="WP_019349739.1">
    <property type="nucleotide sequence ID" value="NZ_UGGT01000001.1"/>
</dbReference>
<evidence type="ECO:0000256" key="2">
    <source>
        <dbReference type="ARBA" id="ARBA00023043"/>
    </source>
</evidence>
<feature type="repeat" description="ANK" evidence="3">
    <location>
        <begin position="468"/>
        <end position="500"/>
    </location>
</feature>
<accession>A0A377G965</accession>
<keyword evidence="1" id="KW-0677">Repeat</keyword>
<dbReference type="PROSITE" id="PS50297">
    <property type="entry name" value="ANK_REP_REGION"/>
    <property type="match status" value="3"/>
</dbReference>
<dbReference type="Pfam" id="PF12796">
    <property type="entry name" value="Ank_2"/>
    <property type="match status" value="1"/>
</dbReference>
<keyword evidence="2 3" id="KW-0040">ANK repeat</keyword>
<feature type="repeat" description="ANK" evidence="3">
    <location>
        <begin position="435"/>
        <end position="467"/>
    </location>
</feature>
<evidence type="ECO:0000256" key="4">
    <source>
        <dbReference type="SAM" id="MobiDB-lite"/>
    </source>
</evidence>
<dbReference type="InterPro" id="IPR002110">
    <property type="entry name" value="Ankyrin_rpt"/>
</dbReference>
<feature type="repeat" description="ANK" evidence="3">
    <location>
        <begin position="402"/>
        <end position="434"/>
    </location>
</feature>
<organism evidence="5 6">
    <name type="scientific">Fluoribacter dumoffii</name>
    <dbReference type="NCBI Taxonomy" id="463"/>
    <lineage>
        <taxon>Bacteria</taxon>
        <taxon>Pseudomonadati</taxon>
        <taxon>Pseudomonadota</taxon>
        <taxon>Gammaproteobacteria</taxon>
        <taxon>Legionellales</taxon>
        <taxon>Legionellaceae</taxon>
        <taxon>Fluoribacter</taxon>
    </lineage>
</organism>
<evidence type="ECO:0000256" key="3">
    <source>
        <dbReference type="PROSITE-ProRule" id="PRU00023"/>
    </source>
</evidence>
<name>A0A377G965_9GAMM</name>
<dbReference type="Gene3D" id="1.25.40.20">
    <property type="entry name" value="Ankyrin repeat-containing domain"/>
    <property type="match status" value="1"/>
</dbReference>
<reference evidence="5 6" key="1">
    <citation type="submission" date="2018-06" db="EMBL/GenBank/DDBJ databases">
        <authorList>
            <consortium name="Pathogen Informatics"/>
            <person name="Doyle S."/>
        </authorList>
    </citation>
    <scope>NUCLEOTIDE SEQUENCE [LARGE SCALE GENOMIC DNA]</scope>
    <source>
        <strain evidence="5 6">NCTC11370</strain>
    </source>
</reference>
<dbReference type="AlphaFoldDB" id="A0A377G965"/>
<dbReference type="EMBL" id="UGGT01000001">
    <property type="protein sequence ID" value="STO21264.1"/>
    <property type="molecule type" value="Genomic_DNA"/>
</dbReference>